<accession>A0AAV5F3W2</accession>
<reference evidence="2" key="2">
    <citation type="submission" date="2021-12" db="EMBL/GenBank/DDBJ databases">
        <title>Resequencing data analysis of finger millet.</title>
        <authorList>
            <person name="Hatakeyama M."/>
            <person name="Aluri S."/>
            <person name="Balachadran M.T."/>
            <person name="Sivarajan S.R."/>
            <person name="Poveda L."/>
            <person name="Shimizu-Inatsugi R."/>
            <person name="Schlapbach R."/>
            <person name="Sreeman S.M."/>
            <person name="Shimizu K.K."/>
        </authorList>
    </citation>
    <scope>NUCLEOTIDE SEQUENCE</scope>
</reference>
<evidence type="ECO:0000313" key="3">
    <source>
        <dbReference type="Proteomes" id="UP001054889"/>
    </source>
</evidence>
<proteinExistence type="predicted"/>
<feature type="region of interest" description="Disordered" evidence="1">
    <location>
        <begin position="1"/>
        <end position="26"/>
    </location>
</feature>
<reference evidence="2" key="1">
    <citation type="journal article" date="2018" name="DNA Res.">
        <title>Multiple hybrid de novo genome assembly of finger millet, an orphan allotetraploid crop.</title>
        <authorList>
            <person name="Hatakeyama M."/>
            <person name="Aluri S."/>
            <person name="Balachadran M.T."/>
            <person name="Sivarajan S.R."/>
            <person name="Patrignani A."/>
            <person name="Gruter S."/>
            <person name="Poveda L."/>
            <person name="Shimizu-Inatsugi R."/>
            <person name="Baeten J."/>
            <person name="Francoijs K.J."/>
            <person name="Nataraja K.N."/>
            <person name="Reddy Y.A.N."/>
            <person name="Phadnis S."/>
            <person name="Ravikumar R.L."/>
            <person name="Schlapbach R."/>
            <person name="Sreeman S.M."/>
            <person name="Shimizu K.K."/>
        </authorList>
    </citation>
    <scope>NUCLEOTIDE SEQUENCE</scope>
</reference>
<feature type="region of interest" description="Disordered" evidence="1">
    <location>
        <begin position="47"/>
        <end position="116"/>
    </location>
</feature>
<feature type="compositionally biased region" description="Polar residues" evidence="1">
    <location>
        <begin position="101"/>
        <end position="116"/>
    </location>
</feature>
<comment type="caution">
    <text evidence="2">The sequence shown here is derived from an EMBL/GenBank/DDBJ whole genome shotgun (WGS) entry which is preliminary data.</text>
</comment>
<name>A0AAV5F3W2_ELECO</name>
<organism evidence="2 3">
    <name type="scientific">Eleusine coracana subsp. coracana</name>
    <dbReference type="NCBI Taxonomy" id="191504"/>
    <lineage>
        <taxon>Eukaryota</taxon>
        <taxon>Viridiplantae</taxon>
        <taxon>Streptophyta</taxon>
        <taxon>Embryophyta</taxon>
        <taxon>Tracheophyta</taxon>
        <taxon>Spermatophyta</taxon>
        <taxon>Magnoliopsida</taxon>
        <taxon>Liliopsida</taxon>
        <taxon>Poales</taxon>
        <taxon>Poaceae</taxon>
        <taxon>PACMAD clade</taxon>
        <taxon>Chloridoideae</taxon>
        <taxon>Cynodonteae</taxon>
        <taxon>Eleusininae</taxon>
        <taxon>Eleusine</taxon>
    </lineage>
</organism>
<evidence type="ECO:0000313" key="2">
    <source>
        <dbReference type="EMBL" id="GJN29080.1"/>
    </source>
</evidence>
<evidence type="ECO:0000256" key="1">
    <source>
        <dbReference type="SAM" id="MobiDB-lite"/>
    </source>
</evidence>
<gene>
    <name evidence="2" type="primary">gb17272</name>
    <name evidence="2" type="ORF">PR202_gb17272</name>
</gene>
<dbReference type="EMBL" id="BQKI01000081">
    <property type="protein sequence ID" value="GJN29080.1"/>
    <property type="molecule type" value="Genomic_DNA"/>
</dbReference>
<protein>
    <submittedName>
        <fullName evidence="2">Uncharacterized protein</fullName>
    </submittedName>
</protein>
<dbReference type="Proteomes" id="UP001054889">
    <property type="component" value="Unassembled WGS sequence"/>
</dbReference>
<keyword evidence="3" id="KW-1185">Reference proteome</keyword>
<dbReference type="AlphaFoldDB" id="A0AAV5F3W2"/>
<feature type="compositionally biased region" description="Low complexity" evidence="1">
    <location>
        <begin position="78"/>
        <end position="89"/>
    </location>
</feature>
<sequence>MWPAMWHHQATPGQGGGAAGAGPHHGRVRCEACSYKALGTMRTKVMTARKGGSPEEAAVSFGGGGASARAGARDGRWGRLLLLPGSPGDQGNPDVDDVVDESSQTESSTPTVATSG</sequence>